<dbReference type="AlphaFoldDB" id="A0A8C4QIH2"/>
<organism evidence="5 6">
    <name type="scientific">Eptatretus burgeri</name>
    <name type="common">Inshore hagfish</name>
    <dbReference type="NCBI Taxonomy" id="7764"/>
    <lineage>
        <taxon>Eukaryota</taxon>
        <taxon>Metazoa</taxon>
        <taxon>Chordata</taxon>
        <taxon>Craniata</taxon>
        <taxon>Vertebrata</taxon>
        <taxon>Cyclostomata</taxon>
        <taxon>Myxini</taxon>
        <taxon>Myxiniformes</taxon>
        <taxon>Myxinidae</taxon>
        <taxon>Eptatretinae</taxon>
        <taxon>Eptatretus</taxon>
    </lineage>
</organism>
<protein>
    <recommendedName>
        <fullName evidence="2">protein-tyrosine-phosphatase</fullName>
        <ecNumber evidence="2">3.1.3.48</ecNumber>
    </recommendedName>
</protein>
<dbReference type="Ensembl" id="ENSEBUT00000015707.1">
    <property type="protein sequence ID" value="ENSEBUP00000015131.1"/>
    <property type="gene ID" value="ENSEBUG00000009527.1"/>
</dbReference>
<dbReference type="Gene3D" id="3.60.10.10">
    <property type="entry name" value="Endonuclease/exonuclease/phosphatase"/>
    <property type="match status" value="1"/>
</dbReference>
<evidence type="ECO:0000256" key="1">
    <source>
        <dbReference type="ARBA" id="ARBA00008601"/>
    </source>
</evidence>
<keyword evidence="3" id="KW-0378">Hydrolase</keyword>
<dbReference type="PANTHER" id="PTHR45848:SF4">
    <property type="entry name" value="DUAL SPECIFICITY PROTEIN PHOSPHATASE 12"/>
    <property type="match status" value="1"/>
</dbReference>
<dbReference type="InterPro" id="IPR036691">
    <property type="entry name" value="Endo/exonu/phosph_ase_sf"/>
</dbReference>
<dbReference type="SUPFAM" id="SSF56219">
    <property type="entry name" value="DNase I-like"/>
    <property type="match status" value="1"/>
</dbReference>
<name>A0A8C4QIH2_EPTBU</name>
<dbReference type="PANTHER" id="PTHR45848">
    <property type="entry name" value="DUAL SPECIFICITY PROTEIN PHOSPHATASE 12 FAMILY MEMBER"/>
    <property type="match status" value="1"/>
</dbReference>
<evidence type="ECO:0000256" key="3">
    <source>
        <dbReference type="ARBA" id="ARBA00022801"/>
    </source>
</evidence>
<dbReference type="EC" id="3.1.3.48" evidence="2"/>
<keyword evidence="4" id="KW-0904">Protein phosphatase</keyword>
<dbReference type="GeneTree" id="ENSGT00930000151041"/>
<dbReference type="GO" id="GO:0004725">
    <property type="term" value="F:protein tyrosine phosphatase activity"/>
    <property type="evidence" value="ECO:0007669"/>
    <property type="project" value="UniProtKB-EC"/>
</dbReference>
<comment type="similarity">
    <text evidence="1">Belongs to the protein-tyrosine phosphatase family. Non-receptor class dual specificity subfamily.</text>
</comment>
<evidence type="ECO:0000313" key="6">
    <source>
        <dbReference type="Proteomes" id="UP000694388"/>
    </source>
</evidence>
<evidence type="ECO:0000256" key="4">
    <source>
        <dbReference type="ARBA" id="ARBA00022912"/>
    </source>
</evidence>
<sequence length="303" mass="34234">MHRLTHIGMVMRRVCLHGSGTVNENSTKFLDFVRSRGLRVPFSWFQLPEAYHWTWDANTGGVAKEIDHVLVDGRWRMIQNCRVYRSAQFLNTDHRLVVTLTLQLKSGRMVPSQLRLYVGKLEDERVAEEFVNRLRRDLGGLGALGNSKELRSDFKNTILDVIVFTVHLSPLQKVVLFHSNQILFHRRILFKASSLISHLPGSGNFASNKRHVPLAVDTTPSLVAEPPLCSSWFVEPLAWMETSLLGVTQGQLSCPKCRVKLGSFSWCGLQCSCSAWVTPAFCLHRARLDPPKDRGTIPQSVCS</sequence>
<dbReference type="Proteomes" id="UP000694388">
    <property type="component" value="Unplaced"/>
</dbReference>
<evidence type="ECO:0000313" key="5">
    <source>
        <dbReference type="Ensembl" id="ENSEBUP00000015131.1"/>
    </source>
</evidence>
<accession>A0A8C4QIH2</accession>
<reference evidence="5" key="1">
    <citation type="submission" date="2025-08" db="UniProtKB">
        <authorList>
            <consortium name="Ensembl"/>
        </authorList>
    </citation>
    <scope>IDENTIFICATION</scope>
</reference>
<dbReference type="GO" id="GO:0008138">
    <property type="term" value="F:protein tyrosine/serine/threonine phosphatase activity"/>
    <property type="evidence" value="ECO:0007669"/>
    <property type="project" value="TreeGrafter"/>
</dbReference>
<keyword evidence="6" id="KW-1185">Reference proteome</keyword>
<reference evidence="5" key="2">
    <citation type="submission" date="2025-09" db="UniProtKB">
        <authorList>
            <consortium name="Ensembl"/>
        </authorList>
    </citation>
    <scope>IDENTIFICATION</scope>
</reference>
<dbReference type="GO" id="GO:0005634">
    <property type="term" value="C:nucleus"/>
    <property type="evidence" value="ECO:0007669"/>
    <property type="project" value="TreeGrafter"/>
</dbReference>
<evidence type="ECO:0000256" key="2">
    <source>
        <dbReference type="ARBA" id="ARBA00013064"/>
    </source>
</evidence>
<proteinExistence type="inferred from homology"/>